<sequence length="605" mass="70005">MNYFHLSIIFLAILNSIYGRMVTFSVIAFGNEASVTINGIVYPMKRIDDYSNVHAVTAMLEEVPLEYYYTVDGQSEQYIRTLDSTAITSHIEFFGREKTIRPLKGMGYPPDKPQWVRSIGKTEVFDDSYIPTIIVDSGSREYFVSGNDTWTLGRFTMILKDEIFTEENVPTKCQNRYEDKFQWRVKLQHKIHKRSVFKFRANAVDPTFFRQSLYGDMAAAVGNPVHNQVICRVYLSDGTPIGLYLMIEVTSSRSFIRTQFYGNEISEKVKVPNKRLGFPLDCRSGSDFYPNGPYDQFIYSEGETNEGIAYLSKAMHEVNVYDEADVQRFNKEWFDLDVFLRSMALEYLTGDWDSYWMDTCNFVMYDAPEESTDSTLKYYFIDQDFDLTFGIGLSHKVNFYGDAFPSQSYKTLVDRTWNVGSKDPANREAIDIFLRGGVTTTMFEKHLIDIVKHVFNPVALGRRLSEYVDRYTEEVKWDYTIERLRIANNPNHTRYVFTMDDYYANLGDTKVKSAQWGLMRWIKMRSQAVAKEFGFEWDQEPLDPSPKNIPIPDDDDDDDDDKNNTITDENKMNLKASAAVNSLTTINITCILVFITSLFLFPIAL</sequence>
<evidence type="ECO:0000256" key="3">
    <source>
        <dbReference type="SAM" id="SignalP"/>
    </source>
</evidence>
<gene>
    <name evidence="4" type="ORF">BCR36DRAFT_361804</name>
</gene>
<feature type="transmembrane region" description="Helical" evidence="2">
    <location>
        <begin position="583"/>
        <end position="604"/>
    </location>
</feature>
<reference evidence="4 5" key="1">
    <citation type="submission" date="2016-08" db="EMBL/GenBank/DDBJ databases">
        <title>Genomes of anaerobic fungi encode conserved fungal cellulosomes for biomass hydrolysis.</title>
        <authorList>
            <consortium name="DOE Joint Genome Institute"/>
            <person name="Haitjema C.H."/>
            <person name="Gilmore S.P."/>
            <person name="Henske J.K."/>
            <person name="Solomon K.V."/>
            <person name="De Groot R."/>
            <person name="Kuo A."/>
            <person name="Mondo S.J."/>
            <person name="Salamov A.A."/>
            <person name="Labutti K."/>
            <person name="Zhao Z."/>
            <person name="Chiniquy J."/>
            <person name="Barry K."/>
            <person name="Brewer H.M."/>
            <person name="Purvine S.O."/>
            <person name="Wright A.T."/>
            <person name="Boxma B."/>
            <person name="Van Alen T."/>
            <person name="Hackstein J.H."/>
            <person name="Baker S.E."/>
            <person name="Grigoriev I.V."/>
            <person name="O'Malley M.A."/>
        </authorList>
    </citation>
    <scope>NUCLEOTIDE SEQUENCE [LARGE SCALE GENOMIC DNA]</scope>
    <source>
        <strain evidence="5">finn</strain>
    </source>
</reference>
<dbReference type="EMBL" id="MCFH01000059">
    <property type="protein sequence ID" value="ORX42818.1"/>
    <property type="molecule type" value="Genomic_DNA"/>
</dbReference>
<keyword evidence="2" id="KW-1133">Transmembrane helix</keyword>
<dbReference type="Pfam" id="PF08757">
    <property type="entry name" value="CotH"/>
    <property type="match status" value="1"/>
</dbReference>
<keyword evidence="3" id="KW-0732">Signal</keyword>
<proteinExistence type="predicted"/>
<feature type="chain" id="PRO_5013118730" description="Coth-domain-containing protein" evidence="3">
    <location>
        <begin position="20"/>
        <end position="605"/>
    </location>
</feature>
<evidence type="ECO:0000256" key="1">
    <source>
        <dbReference type="SAM" id="MobiDB-lite"/>
    </source>
</evidence>
<dbReference type="OrthoDB" id="2387105at2759"/>
<feature type="compositionally biased region" description="Acidic residues" evidence="1">
    <location>
        <begin position="552"/>
        <end position="561"/>
    </location>
</feature>
<feature type="region of interest" description="Disordered" evidence="1">
    <location>
        <begin position="538"/>
        <end position="568"/>
    </location>
</feature>
<reference evidence="4 5" key="2">
    <citation type="submission" date="2016-08" db="EMBL/GenBank/DDBJ databases">
        <title>Pervasive Adenine N6-methylation of Active Genes in Fungi.</title>
        <authorList>
            <consortium name="DOE Joint Genome Institute"/>
            <person name="Mondo S.J."/>
            <person name="Dannebaum R.O."/>
            <person name="Kuo R.C."/>
            <person name="Labutti K."/>
            <person name="Haridas S."/>
            <person name="Kuo A."/>
            <person name="Salamov A."/>
            <person name="Ahrendt S.R."/>
            <person name="Lipzen A."/>
            <person name="Sullivan W."/>
            <person name="Andreopoulos W.B."/>
            <person name="Clum A."/>
            <person name="Lindquist E."/>
            <person name="Daum C."/>
            <person name="Ramamoorthy G.K."/>
            <person name="Gryganskyi A."/>
            <person name="Culley D."/>
            <person name="Magnuson J.K."/>
            <person name="James T.Y."/>
            <person name="O'Malley M.A."/>
            <person name="Stajich J.E."/>
            <person name="Spatafora J.W."/>
            <person name="Visel A."/>
            <person name="Grigoriev I.V."/>
        </authorList>
    </citation>
    <scope>NUCLEOTIDE SEQUENCE [LARGE SCALE GENOMIC DNA]</scope>
    <source>
        <strain evidence="5">finn</strain>
    </source>
</reference>
<organism evidence="4 5">
    <name type="scientific">Piromyces finnis</name>
    <dbReference type="NCBI Taxonomy" id="1754191"/>
    <lineage>
        <taxon>Eukaryota</taxon>
        <taxon>Fungi</taxon>
        <taxon>Fungi incertae sedis</taxon>
        <taxon>Chytridiomycota</taxon>
        <taxon>Chytridiomycota incertae sedis</taxon>
        <taxon>Neocallimastigomycetes</taxon>
        <taxon>Neocallimastigales</taxon>
        <taxon>Neocallimastigaceae</taxon>
        <taxon>Piromyces</taxon>
    </lineage>
</organism>
<accession>A0A1Y1UX76</accession>
<evidence type="ECO:0000313" key="5">
    <source>
        <dbReference type="Proteomes" id="UP000193719"/>
    </source>
</evidence>
<dbReference type="AlphaFoldDB" id="A0A1Y1UX76"/>
<evidence type="ECO:0008006" key="6">
    <source>
        <dbReference type="Google" id="ProtNLM"/>
    </source>
</evidence>
<comment type="caution">
    <text evidence="4">The sequence shown here is derived from an EMBL/GenBank/DDBJ whole genome shotgun (WGS) entry which is preliminary data.</text>
</comment>
<evidence type="ECO:0000313" key="4">
    <source>
        <dbReference type="EMBL" id="ORX42818.1"/>
    </source>
</evidence>
<feature type="signal peptide" evidence="3">
    <location>
        <begin position="1"/>
        <end position="19"/>
    </location>
</feature>
<dbReference type="InterPro" id="IPR014867">
    <property type="entry name" value="Spore_coat_CotH_CotH2/3/7"/>
</dbReference>
<keyword evidence="2" id="KW-0812">Transmembrane</keyword>
<keyword evidence="5" id="KW-1185">Reference proteome</keyword>
<protein>
    <recommendedName>
        <fullName evidence="6">Coth-domain-containing protein</fullName>
    </recommendedName>
</protein>
<dbReference type="STRING" id="1754191.A0A1Y1UX76"/>
<dbReference type="Proteomes" id="UP000193719">
    <property type="component" value="Unassembled WGS sequence"/>
</dbReference>
<name>A0A1Y1UX76_9FUNG</name>
<keyword evidence="2" id="KW-0472">Membrane</keyword>
<evidence type="ECO:0000256" key="2">
    <source>
        <dbReference type="SAM" id="Phobius"/>
    </source>
</evidence>